<dbReference type="EMBL" id="DF846343">
    <property type="protein sequence ID" value="GAT50259.1"/>
    <property type="molecule type" value="Genomic_DNA"/>
</dbReference>
<keyword evidence="2" id="KW-1185">Reference proteome</keyword>
<protein>
    <recommendedName>
        <fullName evidence="3">F-box domain-containing protein</fullName>
    </recommendedName>
</protein>
<name>A0ABQ0LI79_MYCCL</name>
<evidence type="ECO:0000313" key="1">
    <source>
        <dbReference type="EMBL" id="GAT50259.1"/>
    </source>
</evidence>
<evidence type="ECO:0008006" key="3">
    <source>
        <dbReference type="Google" id="ProtNLM"/>
    </source>
</evidence>
<accession>A0ABQ0LI79</accession>
<sequence>MALPDELISEILSPALKLPDSLFSNTEEVSPFVKFRASTSAYLLVSKAWLRVATPLLYHTVVLRSKAQADALKLVFKNNPQLGAFVKKIRIEGGYGVAMQHILEATPNVSDLWLCTHIWSGDTVTGLIRALPSLNPRRFILFDLFAYATRTKQSQALVDTLFVCMKEKWKRLTVFEFPDTSGFWGAELVAFSTVLKDVPSLRTVVISSGSIWETRPPLYMQVVAENPALQRIECRNPSNPRLSALPEQLAEVSKHPSLRGLLVMPLPGMPQSAEDRAVSEGISITYNTNAVPDEVWRRIFDHAFAVNWRNPDLSVRRPYMGIVAVCKKFARLAQYSLHEVLVIPSWYGASHKLLLRFSRDWALIDSVRAVHFLDTMFPNNVLRTMKPVVLNGLDVNLKELKDLAKYFGGTLEVVDGLDIEKSQSEVSFEVWIKFRRLTELGLSSKSSFSSQAVDAQALSRLWRLTLGEVDHTVLDMFCKLSLPALTYFAFSGPSKMVDPALTLAVVRFVKTHGNKLKSLQLHHACIEAGRVLDFCGRLSALTIVCGKQIPSAEGLAPSNGSHSITELIFRVENQKCPDKKWAPFFDALDLNKLPHLRSIQLPAIRWPANERDIAKSRWVSAADELSARNVQLTDGSGVGWRKRLGNSRKSKS</sequence>
<dbReference type="Proteomes" id="UP000815677">
    <property type="component" value="Unassembled WGS sequence"/>
</dbReference>
<organism evidence="1 2">
    <name type="scientific">Mycena chlorophos</name>
    <name type="common">Agaric fungus</name>
    <name type="synonym">Agaricus chlorophos</name>
    <dbReference type="NCBI Taxonomy" id="658473"/>
    <lineage>
        <taxon>Eukaryota</taxon>
        <taxon>Fungi</taxon>
        <taxon>Dikarya</taxon>
        <taxon>Basidiomycota</taxon>
        <taxon>Agaricomycotina</taxon>
        <taxon>Agaricomycetes</taxon>
        <taxon>Agaricomycetidae</taxon>
        <taxon>Agaricales</taxon>
        <taxon>Marasmiineae</taxon>
        <taxon>Mycenaceae</taxon>
        <taxon>Mycena</taxon>
    </lineage>
</organism>
<reference evidence="1" key="1">
    <citation type="submission" date="2014-09" db="EMBL/GenBank/DDBJ databases">
        <title>Genome sequence of the luminous mushroom Mycena chlorophos for searching fungal bioluminescence genes.</title>
        <authorList>
            <person name="Tanaka Y."/>
            <person name="Kasuga D."/>
            <person name="Oba Y."/>
            <person name="Hase S."/>
            <person name="Sato K."/>
            <person name="Oba Y."/>
            <person name="Sakakibara Y."/>
        </authorList>
    </citation>
    <scope>NUCLEOTIDE SEQUENCE</scope>
</reference>
<gene>
    <name evidence="1" type="ORF">MCHLO_07518</name>
</gene>
<proteinExistence type="predicted"/>
<evidence type="ECO:0000313" key="2">
    <source>
        <dbReference type="Proteomes" id="UP000815677"/>
    </source>
</evidence>